<dbReference type="GO" id="GO:0016020">
    <property type="term" value="C:membrane"/>
    <property type="evidence" value="ECO:0007669"/>
    <property type="project" value="UniProtKB-SubCell"/>
</dbReference>
<dbReference type="KEGG" id="beg:INE88_03055"/>
<accession>A0A975KH57</accession>
<sequence>MKLQKRDAAVSVSIMFLLSFAVMACAAGTMFTKGLTVDNAIDMVKLMEPLAGQLAVSMFVAGIVCAGVSSLFPIIVLGPWLISDFLGIDRDLTKRWARVMALATTLCGLVVPVFGGSPVFVMIFSQSLAIISTPLVIALMIILLNKKLLMGKHRATIKDNVLYGITLLFALIVAIVAILGIINY</sequence>
<feature type="signal peptide" evidence="6">
    <location>
        <begin position="1"/>
        <end position="26"/>
    </location>
</feature>
<name>A0A975KH57_9BACE</name>
<dbReference type="Pfam" id="PF01566">
    <property type="entry name" value="Nramp"/>
    <property type="match status" value="1"/>
</dbReference>
<evidence type="ECO:0000256" key="2">
    <source>
        <dbReference type="ARBA" id="ARBA00022692"/>
    </source>
</evidence>
<evidence type="ECO:0000256" key="3">
    <source>
        <dbReference type="ARBA" id="ARBA00022989"/>
    </source>
</evidence>
<evidence type="ECO:0000313" key="7">
    <source>
        <dbReference type="EMBL" id="QUT46228.1"/>
    </source>
</evidence>
<gene>
    <name evidence="7" type="ORF">INE88_03055</name>
</gene>
<protein>
    <submittedName>
        <fullName evidence="7">Natural resistance-associated macrophage protein</fullName>
    </submittedName>
</protein>
<keyword evidence="3 5" id="KW-1133">Transmembrane helix</keyword>
<keyword evidence="4 5" id="KW-0472">Membrane</keyword>
<dbReference type="AlphaFoldDB" id="A0A975KH57"/>
<feature type="transmembrane region" description="Helical" evidence="5">
    <location>
        <begin position="129"/>
        <end position="149"/>
    </location>
</feature>
<feature type="chain" id="PRO_5036741665" evidence="6">
    <location>
        <begin position="27"/>
        <end position="184"/>
    </location>
</feature>
<feature type="transmembrane region" description="Helical" evidence="5">
    <location>
        <begin position="50"/>
        <end position="78"/>
    </location>
</feature>
<dbReference type="RefSeq" id="WP_249932218.1">
    <property type="nucleotide sequence ID" value="NZ_CP072227.1"/>
</dbReference>
<feature type="transmembrane region" description="Helical" evidence="5">
    <location>
        <begin position="99"/>
        <end position="123"/>
    </location>
</feature>
<evidence type="ECO:0000256" key="4">
    <source>
        <dbReference type="ARBA" id="ARBA00023136"/>
    </source>
</evidence>
<comment type="subcellular location">
    <subcellularLocation>
        <location evidence="1">Membrane</location>
        <topology evidence="1">Multi-pass membrane protein</topology>
    </subcellularLocation>
</comment>
<feature type="transmembrane region" description="Helical" evidence="5">
    <location>
        <begin position="161"/>
        <end position="182"/>
    </location>
</feature>
<evidence type="ECO:0000256" key="1">
    <source>
        <dbReference type="ARBA" id="ARBA00004141"/>
    </source>
</evidence>
<evidence type="ECO:0000256" key="6">
    <source>
        <dbReference type="SAM" id="SignalP"/>
    </source>
</evidence>
<reference evidence="7" key="1">
    <citation type="journal article" date="2021" name="PLoS Genet.">
        <title>Mobile Type VI secretion system loci of the gut Bacteroidales display extensive intra-ecosystem transfer, multi-species spread and geographical clustering.</title>
        <authorList>
            <person name="Garcia-Bayona L."/>
            <person name="Coyne M.J."/>
            <person name="Comstock L.E."/>
        </authorList>
    </citation>
    <scope>NUCLEOTIDE SEQUENCE</scope>
    <source>
        <strain evidence="7">CL11T00C20</strain>
    </source>
</reference>
<proteinExistence type="predicted"/>
<dbReference type="GO" id="GO:0046873">
    <property type="term" value="F:metal ion transmembrane transporter activity"/>
    <property type="evidence" value="ECO:0007669"/>
    <property type="project" value="InterPro"/>
</dbReference>
<evidence type="ECO:0000256" key="5">
    <source>
        <dbReference type="SAM" id="Phobius"/>
    </source>
</evidence>
<keyword evidence="6" id="KW-0732">Signal</keyword>
<keyword evidence="2 5" id="KW-0812">Transmembrane</keyword>
<evidence type="ECO:0000313" key="8">
    <source>
        <dbReference type="Proteomes" id="UP000679226"/>
    </source>
</evidence>
<dbReference type="PROSITE" id="PS51257">
    <property type="entry name" value="PROKAR_LIPOPROTEIN"/>
    <property type="match status" value="1"/>
</dbReference>
<dbReference type="EMBL" id="CP072227">
    <property type="protein sequence ID" value="QUT46228.1"/>
    <property type="molecule type" value="Genomic_DNA"/>
</dbReference>
<organism evidence="7 8">
    <name type="scientific">Bacteroides eggerthii</name>
    <dbReference type="NCBI Taxonomy" id="28111"/>
    <lineage>
        <taxon>Bacteria</taxon>
        <taxon>Pseudomonadati</taxon>
        <taxon>Bacteroidota</taxon>
        <taxon>Bacteroidia</taxon>
        <taxon>Bacteroidales</taxon>
        <taxon>Bacteroidaceae</taxon>
        <taxon>Bacteroides</taxon>
    </lineage>
</organism>
<dbReference type="Proteomes" id="UP000679226">
    <property type="component" value="Chromosome"/>
</dbReference>
<dbReference type="InterPro" id="IPR001046">
    <property type="entry name" value="NRAMP_fam"/>
</dbReference>